<name>A0A1H9WT09_9PSEU</name>
<dbReference type="AlphaFoldDB" id="A0A1H9WT09"/>
<organism evidence="2 3">
    <name type="scientific">Lentzea flaviverrucosa</name>
    <dbReference type="NCBI Taxonomy" id="200379"/>
    <lineage>
        <taxon>Bacteria</taxon>
        <taxon>Bacillati</taxon>
        <taxon>Actinomycetota</taxon>
        <taxon>Actinomycetes</taxon>
        <taxon>Pseudonocardiales</taxon>
        <taxon>Pseudonocardiaceae</taxon>
        <taxon>Lentzea</taxon>
    </lineage>
</organism>
<sequence length="62" mass="6890">MNNAFVQPSRRDSVGWARELRVWQVMAAQLLHATVISLIMGVGITYFQSLDPGRRCCGLVGL</sequence>
<accession>A0A1H9WT09</accession>
<keyword evidence="1" id="KW-0812">Transmembrane</keyword>
<feature type="transmembrane region" description="Helical" evidence="1">
    <location>
        <begin position="26"/>
        <end position="47"/>
    </location>
</feature>
<dbReference type="Proteomes" id="UP000199028">
    <property type="component" value="Unassembled WGS sequence"/>
</dbReference>
<evidence type="ECO:0000313" key="2">
    <source>
        <dbReference type="EMBL" id="SES37066.1"/>
    </source>
</evidence>
<evidence type="ECO:0000256" key="1">
    <source>
        <dbReference type="SAM" id="Phobius"/>
    </source>
</evidence>
<gene>
    <name evidence="2" type="ORF">SAMN05216195_112203</name>
</gene>
<dbReference type="EMBL" id="FOFT01000012">
    <property type="protein sequence ID" value="SES37066.1"/>
    <property type="molecule type" value="Genomic_DNA"/>
</dbReference>
<keyword evidence="1" id="KW-1133">Transmembrane helix</keyword>
<protein>
    <submittedName>
        <fullName evidence="2">Uncharacterized protein</fullName>
    </submittedName>
</protein>
<keyword evidence="1" id="KW-0472">Membrane</keyword>
<keyword evidence="3" id="KW-1185">Reference proteome</keyword>
<reference evidence="3" key="1">
    <citation type="submission" date="2016-10" db="EMBL/GenBank/DDBJ databases">
        <authorList>
            <person name="Varghese N."/>
            <person name="Submissions S."/>
        </authorList>
    </citation>
    <scope>NUCLEOTIDE SEQUENCE [LARGE SCALE GENOMIC DNA]</scope>
    <source>
        <strain evidence="3">CGMCC 4.578</strain>
    </source>
</reference>
<dbReference type="OrthoDB" id="7337792at2"/>
<evidence type="ECO:0000313" key="3">
    <source>
        <dbReference type="Proteomes" id="UP000199028"/>
    </source>
</evidence>
<dbReference type="RefSeq" id="WP_114773807.1">
    <property type="nucleotide sequence ID" value="NZ_FOFT01000012.1"/>
</dbReference>
<proteinExistence type="predicted"/>